<reference evidence="1" key="1">
    <citation type="submission" date="2021-03" db="EMBL/GenBank/DDBJ databases">
        <title>Whole genome shotgun sequence of Actinoplanes auranticolor NBRC 12245.</title>
        <authorList>
            <person name="Komaki H."/>
            <person name="Tamura T."/>
        </authorList>
    </citation>
    <scope>NUCLEOTIDE SEQUENCE</scope>
    <source>
        <strain evidence="1">NBRC 12245</strain>
    </source>
</reference>
<sequence>MHTVELTVDDALDAQVRSVWQRLHAAGLPSLATHRHPTNRPHLTLAAADRLTPEVTGALAGLPVEAVLDGLIFFERAVVWRVMATDALRDLQAEVWRALTGTERNPQHAPGSWVPHVSLALRARDHARYAAELGDLPVARGRFVQARTYDSQTRTVTEVN</sequence>
<gene>
    <name evidence="1" type="ORF">Aau02nite_53190</name>
</gene>
<dbReference type="RefSeq" id="WP_212991235.1">
    <property type="nucleotide sequence ID" value="NZ_BAABEA010000002.1"/>
</dbReference>
<dbReference type="Proteomes" id="UP000681340">
    <property type="component" value="Unassembled WGS sequence"/>
</dbReference>
<comment type="caution">
    <text evidence="1">The sequence shown here is derived from an EMBL/GenBank/DDBJ whole genome shotgun (WGS) entry which is preliminary data.</text>
</comment>
<accession>A0A919SJQ9</accession>
<evidence type="ECO:0000313" key="2">
    <source>
        <dbReference type="Proteomes" id="UP000681340"/>
    </source>
</evidence>
<dbReference type="EMBL" id="BOQL01000042">
    <property type="protein sequence ID" value="GIM72859.1"/>
    <property type="molecule type" value="Genomic_DNA"/>
</dbReference>
<name>A0A919SJQ9_9ACTN</name>
<dbReference type="Gene3D" id="3.90.1140.10">
    <property type="entry name" value="Cyclic phosphodiesterase"/>
    <property type="match status" value="1"/>
</dbReference>
<protein>
    <recommendedName>
        <fullName evidence="3">2'-5' RNA ligase superfamily protein</fullName>
    </recommendedName>
</protein>
<dbReference type="InterPro" id="IPR009097">
    <property type="entry name" value="Cyclic_Pdiesterase"/>
</dbReference>
<dbReference type="AlphaFoldDB" id="A0A919SJQ9"/>
<dbReference type="SUPFAM" id="SSF55144">
    <property type="entry name" value="LigT-like"/>
    <property type="match status" value="1"/>
</dbReference>
<dbReference type="Pfam" id="PF13563">
    <property type="entry name" value="2_5_RNA_ligase2"/>
    <property type="match status" value="1"/>
</dbReference>
<proteinExistence type="predicted"/>
<evidence type="ECO:0008006" key="3">
    <source>
        <dbReference type="Google" id="ProtNLM"/>
    </source>
</evidence>
<evidence type="ECO:0000313" key="1">
    <source>
        <dbReference type="EMBL" id="GIM72859.1"/>
    </source>
</evidence>
<organism evidence="1 2">
    <name type="scientific">Actinoplanes auranticolor</name>
    <dbReference type="NCBI Taxonomy" id="47988"/>
    <lineage>
        <taxon>Bacteria</taxon>
        <taxon>Bacillati</taxon>
        <taxon>Actinomycetota</taxon>
        <taxon>Actinomycetes</taxon>
        <taxon>Micromonosporales</taxon>
        <taxon>Micromonosporaceae</taxon>
        <taxon>Actinoplanes</taxon>
    </lineage>
</organism>
<keyword evidence="2" id="KW-1185">Reference proteome</keyword>